<reference evidence="3 4" key="1">
    <citation type="submission" date="2024-02" db="EMBL/GenBank/DDBJ databases">
        <title>High-quality chromosome-scale genome assembly of Pensacola bahiagrass (Paspalum notatum Flugge var. saurae).</title>
        <authorList>
            <person name="Vega J.M."/>
            <person name="Podio M."/>
            <person name="Orjuela J."/>
            <person name="Siena L.A."/>
            <person name="Pessino S.C."/>
            <person name="Combes M.C."/>
            <person name="Mariac C."/>
            <person name="Albertini E."/>
            <person name="Pupilli F."/>
            <person name="Ortiz J.P.A."/>
            <person name="Leblanc O."/>
        </authorList>
    </citation>
    <scope>NUCLEOTIDE SEQUENCE [LARGE SCALE GENOMIC DNA]</scope>
    <source>
        <strain evidence="3">R1</strain>
        <tissue evidence="3">Leaf</tissue>
    </source>
</reference>
<dbReference type="AlphaFoldDB" id="A0AAQ3UDN1"/>
<evidence type="ECO:0000259" key="2">
    <source>
        <dbReference type="Pfam" id="PF25597"/>
    </source>
</evidence>
<feature type="compositionally biased region" description="Low complexity" evidence="1">
    <location>
        <begin position="159"/>
        <end position="175"/>
    </location>
</feature>
<evidence type="ECO:0000313" key="4">
    <source>
        <dbReference type="Proteomes" id="UP001341281"/>
    </source>
</evidence>
<proteinExistence type="predicted"/>
<feature type="region of interest" description="Disordered" evidence="1">
    <location>
        <begin position="66"/>
        <end position="112"/>
    </location>
</feature>
<dbReference type="EMBL" id="CP144752">
    <property type="protein sequence ID" value="WVZ88387.1"/>
    <property type="molecule type" value="Genomic_DNA"/>
</dbReference>
<evidence type="ECO:0000313" key="3">
    <source>
        <dbReference type="EMBL" id="WVZ88387.1"/>
    </source>
</evidence>
<feature type="domain" description="Retroviral polymerase SH3-like" evidence="2">
    <location>
        <begin position="1"/>
        <end position="42"/>
    </location>
</feature>
<name>A0AAQ3UDN1_PASNO</name>
<feature type="region of interest" description="Disordered" evidence="1">
    <location>
        <begin position="153"/>
        <end position="175"/>
    </location>
</feature>
<dbReference type="Pfam" id="PF25597">
    <property type="entry name" value="SH3_retrovirus"/>
    <property type="match status" value="1"/>
</dbReference>
<evidence type="ECO:0000256" key="1">
    <source>
        <dbReference type="SAM" id="MobiDB-lite"/>
    </source>
</evidence>
<dbReference type="InterPro" id="IPR057670">
    <property type="entry name" value="SH3_retrovirus"/>
</dbReference>
<sequence length="175" mass="18840">MVFLGYEAGSKAYRLYDPVEQRFHVSRDIVFDEAASWDWERPSDGEAATEGSSSVFTIEYEEYQDGKASALGQPVQEVENDGGEQGGSSPMPRAGEASPATPTGAPIGYVMTPPDASPYLDAEYEGEPVRFRIVDDVVSNATPPSLVAWALDDGEQHFSSAEEPPSLAAAEQDES</sequence>
<protein>
    <recommendedName>
        <fullName evidence="2">Retroviral polymerase SH3-like domain-containing protein</fullName>
    </recommendedName>
</protein>
<gene>
    <name evidence="3" type="ORF">U9M48_034914</name>
</gene>
<dbReference type="Proteomes" id="UP001341281">
    <property type="component" value="Chromosome 08"/>
</dbReference>
<keyword evidence="4" id="KW-1185">Reference proteome</keyword>
<accession>A0AAQ3UDN1</accession>
<organism evidence="3 4">
    <name type="scientific">Paspalum notatum var. saurae</name>
    <dbReference type="NCBI Taxonomy" id="547442"/>
    <lineage>
        <taxon>Eukaryota</taxon>
        <taxon>Viridiplantae</taxon>
        <taxon>Streptophyta</taxon>
        <taxon>Embryophyta</taxon>
        <taxon>Tracheophyta</taxon>
        <taxon>Spermatophyta</taxon>
        <taxon>Magnoliopsida</taxon>
        <taxon>Liliopsida</taxon>
        <taxon>Poales</taxon>
        <taxon>Poaceae</taxon>
        <taxon>PACMAD clade</taxon>
        <taxon>Panicoideae</taxon>
        <taxon>Andropogonodae</taxon>
        <taxon>Paspaleae</taxon>
        <taxon>Paspalinae</taxon>
        <taxon>Paspalum</taxon>
    </lineage>
</organism>